<accession>W0GPN2</accession>
<dbReference type="KEGG" id="smir:SMM_0021"/>
<dbReference type="OrthoDB" id="9989276at2"/>
<sequence length="98" mass="11183">MKTYSNLYFLANKTNTPIKLSGLPTNIIINDIKINHQDNVYVLTNNAGLWKLPATTITFQHVENVNELNILLFCFDQNDNVYLVPITSIIILGPKPFY</sequence>
<name>W0GPN2_9MOLU</name>
<protein>
    <submittedName>
        <fullName evidence="1">Uncharacterized protein</fullName>
    </submittedName>
</protein>
<dbReference type="RefSeq" id="WP_025316864.1">
    <property type="nucleotide sequence ID" value="NZ_CP002082.1"/>
</dbReference>
<organism evidence="1 2">
    <name type="scientific">Spiroplasma mirum ATCC 29335</name>
    <dbReference type="NCBI Taxonomy" id="838561"/>
    <lineage>
        <taxon>Bacteria</taxon>
        <taxon>Bacillati</taxon>
        <taxon>Mycoplasmatota</taxon>
        <taxon>Mollicutes</taxon>
        <taxon>Entomoplasmatales</taxon>
        <taxon>Spiroplasmataceae</taxon>
        <taxon>Spiroplasma</taxon>
    </lineage>
</organism>
<dbReference type="Proteomes" id="UP000019260">
    <property type="component" value="Chromosome"/>
</dbReference>
<dbReference type="KEGG" id="smia:P344_00135"/>
<reference evidence="1 2" key="1">
    <citation type="submission" date="2013-09" db="EMBL/GenBank/DDBJ databases">
        <title>Complete genome sequence of Spiroplasma mirum suckling mouse cataract agent.</title>
        <authorList>
            <person name="Landry C.A."/>
            <person name="Bastian F.O."/>
            <person name="Thune R.L."/>
        </authorList>
    </citation>
    <scope>NUCLEOTIDE SEQUENCE [LARGE SCALE GENOMIC DNA]</scope>
    <source>
        <strain evidence="1 2">SMCA</strain>
    </source>
</reference>
<keyword evidence="2" id="KW-1185">Reference proteome</keyword>
<dbReference type="AlphaFoldDB" id="W0GPN2"/>
<evidence type="ECO:0000313" key="1">
    <source>
        <dbReference type="EMBL" id="AHI57405.1"/>
    </source>
</evidence>
<dbReference type="EMBL" id="CP006720">
    <property type="protein sequence ID" value="AHI57405.1"/>
    <property type="molecule type" value="Genomic_DNA"/>
</dbReference>
<evidence type="ECO:0000313" key="2">
    <source>
        <dbReference type="Proteomes" id="UP000019260"/>
    </source>
</evidence>
<proteinExistence type="predicted"/>
<dbReference type="HOGENOM" id="CLU_2332236_0_0_14"/>
<gene>
    <name evidence="1" type="ORF">P344_00135</name>
</gene>
<dbReference type="PATRIC" id="fig|838561.3.peg.25"/>